<dbReference type="AlphaFoldDB" id="A0A9D1XR72"/>
<dbReference type="EMBL" id="DXEN01000036">
    <property type="protein sequence ID" value="HIX86009.1"/>
    <property type="molecule type" value="Genomic_DNA"/>
</dbReference>
<reference evidence="1" key="2">
    <citation type="submission" date="2021-04" db="EMBL/GenBank/DDBJ databases">
        <authorList>
            <person name="Gilroy R."/>
        </authorList>
    </citation>
    <scope>NUCLEOTIDE SEQUENCE</scope>
    <source>
        <strain evidence="1">ChiHecec2B26-12326</strain>
    </source>
</reference>
<dbReference type="PROSITE" id="PS51257">
    <property type="entry name" value="PROKAR_LIPOPROTEIN"/>
    <property type="match status" value="1"/>
</dbReference>
<accession>A0A9D1XR72</accession>
<gene>
    <name evidence="1" type="ORF">H9848_05310</name>
</gene>
<protein>
    <submittedName>
        <fullName evidence="1">6-bladed beta-propeller</fullName>
    </submittedName>
</protein>
<evidence type="ECO:0000313" key="1">
    <source>
        <dbReference type="EMBL" id="HIX86009.1"/>
    </source>
</evidence>
<sequence>MNRTIVLMTTLLLAMAGCGTGDKANTETDVIAVDVRKNYPEKEIRLQDVFHVEYVPLETNDEFITSANIKAISAHYIVTTNMGSDGDIFLFDRKTGKGIRKINHKGQGEGEYSQAVFVNIDEAKDEIMPLS</sequence>
<dbReference type="Proteomes" id="UP000823847">
    <property type="component" value="Unassembled WGS sequence"/>
</dbReference>
<evidence type="ECO:0000313" key="2">
    <source>
        <dbReference type="Proteomes" id="UP000823847"/>
    </source>
</evidence>
<dbReference type="Pfam" id="PF17170">
    <property type="entry name" value="DUF5128"/>
    <property type="match status" value="1"/>
</dbReference>
<name>A0A9D1XR72_9BACT</name>
<comment type="caution">
    <text evidence="1">The sequence shown here is derived from an EMBL/GenBank/DDBJ whole genome shotgun (WGS) entry which is preliminary data.</text>
</comment>
<organism evidence="1 2">
    <name type="scientific">Candidatus Parabacteroides intestinigallinarum</name>
    <dbReference type="NCBI Taxonomy" id="2838722"/>
    <lineage>
        <taxon>Bacteria</taxon>
        <taxon>Pseudomonadati</taxon>
        <taxon>Bacteroidota</taxon>
        <taxon>Bacteroidia</taxon>
        <taxon>Bacteroidales</taxon>
        <taxon>Tannerellaceae</taxon>
        <taxon>Parabacteroides</taxon>
    </lineage>
</organism>
<reference evidence="1" key="1">
    <citation type="journal article" date="2021" name="PeerJ">
        <title>Extensive microbial diversity within the chicken gut microbiome revealed by metagenomics and culture.</title>
        <authorList>
            <person name="Gilroy R."/>
            <person name="Ravi A."/>
            <person name="Getino M."/>
            <person name="Pursley I."/>
            <person name="Horton D.L."/>
            <person name="Alikhan N.F."/>
            <person name="Baker D."/>
            <person name="Gharbi K."/>
            <person name="Hall N."/>
            <person name="Watson M."/>
            <person name="Adriaenssens E.M."/>
            <person name="Foster-Nyarko E."/>
            <person name="Jarju S."/>
            <person name="Secka A."/>
            <person name="Antonio M."/>
            <person name="Oren A."/>
            <person name="Chaudhuri R.R."/>
            <person name="La Ragione R."/>
            <person name="Hildebrand F."/>
            <person name="Pallen M.J."/>
        </authorList>
    </citation>
    <scope>NUCLEOTIDE SEQUENCE</scope>
    <source>
        <strain evidence="1">ChiHecec2B26-12326</strain>
    </source>
</reference>
<proteinExistence type="predicted"/>